<keyword evidence="2" id="KW-1185">Reference proteome</keyword>
<comment type="caution">
    <text evidence="1">The sequence shown here is derived from an EMBL/GenBank/DDBJ whole genome shotgun (WGS) entry which is preliminary data.</text>
</comment>
<sequence length="66" mass="7036">MLMGASEAAGIERECTVHGAGCSSGRNTVLEEADVRQRFAMPHLGQDKAGCVLGHHPMPCREKMLG</sequence>
<dbReference type="Proteomes" id="UP000588098">
    <property type="component" value="Unassembled WGS sequence"/>
</dbReference>
<reference evidence="1 2" key="1">
    <citation type="submission" date="2020-08" db="EMBL/GenBank/DDBJ databases">
        <title>Genomic Encyclopedia of Type Strains, Phase III (KMG-III): the genomes of soil and plant-associated and newly described type strains.</title>
        <authorList>
            <person name="Whitman W."/>
        </authorList>
    </citation>
    <scope>NUCLEOTIDE SEQUENCE [LARGE SCALE GENOMIC DNA]</scope>
    <source>
        <strain evidence="1 2">CECT 8305</strain>
    </source>
</reference>
<proteinExistence type="predicted"/>
<dbReference type="AlphaFoldDB" id="A0A7W9QCV8"/>
<dbReference type="EMBL" id="JACHJL010000013">
    <property type="protein sequence ID" value="MBB5937943.1"/>
    <property type="molecule type" value="Genomic_DNA"/>
</dbReference>
<accession>A0A7W9QCV8</accession>
<protein>
    <submittedName>
        <fullName evidence="1">Uncharacterized protein</fullName>
    </submittedName>
</protein>
<organism evidence="1 2">
    <name type="scientific">Streptomyces zagrosensis</name>
    <dbReference type="NCBI Taxonomy" id="1042984"/>
    <lineage>
        <taxon>Bacteria</taxon>
        <taxon>Bacillati</taxon>
        <taxon>Actinomycetota</taxon>
        <taxon>Actinomycetes</taxon>
        <taxon>Kitasatosporales</taxon>
        <taxon>Streptomycetaceae</taxon>
        <taxon>Streptomyces</taxon>
    </lineage>
</organism>
<evidence type="ECO:0000313" key="2">
    <source>
        <dbReference type="Proteomes" id="UP000588098"/>
    </source>
</evidence>
<name>A0A7W9QCV8_9ACTN</name>
<gene>
    <name evidence="1" type="ORF">FHS42_005027</name>
</gene>
<evidence type="ECO:0000313" key="1">
    <source>
        <dbReference type="EMBL" id="MBB5937943.1"/>
    </source>
</evidence>